<evidence type="ECO:0008006" key="4">
    <source>
        <dbReference type="Google" id="ProtNLM"/>
    </source>
</evidence>
<evidence type="ECO:0000256" key="1">
    <source>
        <dbReference type="SAM" id="Phobius"/>
    </source>
</evidence>
<evidence type="ECO:0000313" key="2">
    <source>
        <dbReference type="EMBL" id="NOU58482.1"/>
    </source>
</evidence>
<keyword evidence="1" id="KW-0472">Membrane</keyword>
<feature type="transmembrane region" description="Helical" evidence="1">
    <location>
        <begin position="105"/>
        <end position="123"/>
    </location>
</feature>
<reference evidence="2 3" key="1">
    <citation type="submission" date="2018-12" db="EMBL/GenBank/DDBJ databases">
        <title>Marinifilum JC070 sp. nov., a marine bacterium isolated from Yongle Blue Hole in the South China Sea.</title>
        <authorList>
            <person name="Fu T."/>
        </authorList>
    </citation>
    <scope>NUCLEOTIDE SEQUENCE [LARGE SCALE GENOMIC DNA]</scope>
    <source>
        <strain evidence="2 3">JC070</strain>
    </source>
</reference>
<keyword evidence="1" id="KW-1133">Transmembrane helix</keyword>
<feature type="transmembrane region" description="Helical" evidence="1">
    <location>
        <begin position="20"/>
        <end position="38"/>
    </location>
</feature>
<dbReference type="EMBL" id="RZNH01000002">
    <property type="protein sequence ID" value="NOU58482.1"/>
    <property type="molecule type" value="Genomic_DNA"/>
</dbReference>
<feature type="transmembrane region" description="Helical" evidence="1">
    <location>
        <begin position="44"/>
        <end position="67"/>
    </location>
</feature>
<name>A0ABX1WQX0_9BACT</name>
<dbReference type="RefSeq" id="WP_171593753.1">
    <property type="nucleotide sequence ID" value="NZ_RZNH01000002.1"/>
</dbReference>
<sequence length="171" mass="19408">MDILKTANIWAKDEIFSSTFFILFGILFVLATIGFWQLGKSEMARAFIFPSLVAGILLLIIGLGLVYTNKSRIKQFTNAYHQDAAAFVQEEFERAEKTISEYQTVVFKIIPIIIILAALLILFIDKANWRAICITTLAMMSVILIIDSNAHARMVVYKKQLELVKETDLKN</sequence>
<keyword evidence="3" id="KW-1185">Reference proteome</keyword>
<evidence type="ECO:0000313" key="3">
    <source>
        <dbReference type="Proteomes" id="UP000732105"/>
    </source>
</evidence>
<comment type="caution">
    <text evidence="2">The sequence shown here is derived from an EMBL/GenBank/DDBJ whole genome shotgun (WGS) entry which is preliminary data.</text>
</comment>
<accession>A0ABX1WQX0</accession>
<dbReference type="Proteomes" id="UP000732105">
    <property type="component" value="Unassembled WGS sequence"/>
</dbReference>
<organism evidence="2 3">
    <name type="scientific">Marinifilum caeruleilacunae</name>
    <dbReference type="NCBI Taxonomy" id="2499076"/>
    <lineage>
        <taxon>Bacteria</taxon>
        <taxon>Pseudomonadati</taxon>
        <taxon>Bacteroidota</taxon>
        <taxon>Bacteroidia</taxon>
        <taxon>Marinilabiliales</taxon>
        <taxon>Marinifilaceae</taxon>
    </lineage>
</organism>
<gene>
    <name evidence="2" type="ORF">ELS83_01540</name>
</gene>
<proteinExistence type="predicted"/>
<keyword evidence="1" id="KW-0812">Transmembrane</keyword>
<protein>
    <recommendedName>
        <fullName evidence="4">DUF3169 family protein</fullName>
    </recommendedName>
</protein>
<feature type="transmembrane region" description="Helical" evidence="1">
    <location>
        <begin position="129"/>
        <end position="150"/>
    </location>
</feature>